<dbReference type="GO" id="GO:0005615">
    <property type="term" value="C:extracellular space"/>
    <property type="evidence" value="ECO:0007669"/>
    <property type="project" value="TreeGrafter"/>
</dbReference>
<dbReference type="Proteomes" id="UP000283509">
    <property type="component" value="Unassembled WGS sequence"/>
</dbReference>
<keyword evidence="9" id="KW-1185">Reference proteome</keyword>
<evidence type="ECO:0000256" key="2">
    <source>
        <dbReference type="ARBA" id="ARBA00009230"/>
    </source>
</evidence>
<comment type="caution">
    <text evidence="8">The sequence shown here is derived from an EMBL/GenBank/DDBJ whole genome shotgun (WGS) entry which is preliminary data.</text>
</comment>
<reference evidence="8 9" key="2">
    <citation type="submission" date="2019-01" db="EMBL/GenBank/DDBJ databases">
        <title>The decoding of complex shrimp genome reveals the adaptation for benthos swimmer, frequently molting mechanism and breeding impact on genome.</title>
        <authorList>
            <person name="Sun Y."/>
            <person name="Gao Y."/>
            <person name="Yu Y."/>
        </authorList>
    </citation>
    <scope>NUCLEOTIDE SEQUENCE [LARGE SCALE GENOMIC DNA]</scope>
    <source>
        <tissue evidence="8">Muscle</tissue>
    </source>
</reference>
<protein>
    <recommendedName>
        <fullName evidence="7">CREG-like beta-barrel domain-containing protein</fullName>
    </recommendedName>
</protein>
<keyword evidence="3" id="KW-0964">Secreted</keyword>
<dbReference type="EMBL" id="QCYY01002832">
    <property type="protein sequence ID" value="ROT67215.1"/>
    <property type="molecule type" value="Genomic_DNA"/>
</dbReference>
<reference evidence="8 9" key="1">
    <citation type="submission" date="2018-04" db="EMBL/GenBank/DDBJ databases">
        <authorList>
            <person name="Zhang X."/>
            <person name="Yuan J."/>
            <person name="Li F."/>
            <person name="Xiang J."/>
        </authorList>
    </citation>
    <scope>NUCLEOTIDE SEQUENCE [LARGE SCALE GENOMIC DNA]</scope>
    <source>
        <tissue evidence="8">Muscle</tissue>
    </source>
</reference>
<dbReference type="InterPro" id="IPR012349">
    <property type="entry name" value="Split_barrel_FMN-bd"/>
</dbReference>
<keyword evidence="4" id="KW-0732">Signal</keyword>
<accession>A0A3R7QH46</accession>
<dbReference type="SUPFAM" id="SSF50475">
    <property type="entry name" value="FMN-binding split barrel"/>
    <property type="match status" value="1"/>
</dbReference>
<dbReference type="GO" id="GO:0012505">
    <property type="term" value="C:endomembrane system"/>
    <property type="evidence" value="ECO:0007669"/>
    <property type="project" value="UniProtKB-ARBA"/>
</dbReference>
<keyword evidence="6" id="KW-1133">Transmembrane helix</keyword>
<evidence type="ECO:0000259" key="7">
    <source>
        <dbReference type="Pfam" id="PF13883"/>
    </source>
</evidence>
<feature type="domain" description="CREG-like beta-barrel" evidence="7">
    <location>
        <begin position="94"/>
        <end position="261"/>
    </location>
</feature>
<feature type="transmembrane region" description="Helical" evidence="6">
    <location>
        <begin position="24"/>
        <end position="43"/>
    </location>
</feature>
<evidence type="ECO:0000256" key="5">
    <source>
        <dbReference type="ARBA" id="ARBA00023180"/>
    </source>
</evidence>
<keyword evidence="6" id="KW-0812">Transmembrane</keyword>
<sequence>MSSENLMDPEHQTRTHAPVSKCRYFLMGLGTTLFATAIALAVYQATSDPFLFKSGKTFKRPQIAADQQGLQDPVKDKGVVVASGSVRTTWPDPPPHDQVAKVARYIVHTSDWATVATFSTQKVTEGFPFGNVLSVSDGPIDKSSGTPYMYLTPLDFTAIDLEKDNRASLTMSEAQSDYCHKKDFDPEDPRCARILITGEIMKVENGTAEWGFAEAAMFSRHPIMKSWPTDHKFFFAKMNIMNIFVLDYFGGAAKVDINEYFSAAMP</sequence>
<dbReference type="PANTHER" id="PTHR13343">
    <property type="entry name" value="CREG1 PROTEIN"/>
    <property type="match status" value="1"/>
</dbReference>
<evidence type="ECO:0000256" key="6">
    <source>
        <dbReference type="SAM" id="Phobius"/>
    </source>
</evidence>
<evidence type="ECO:0000313" key="9">
    <source>
        <dbReference type="Proteomes" id="UP000283509"/>
    </source>
</evidence>
<keyword evidence="6" id="KW-0472">Membrane</keyword>
<dbReference type="Gene3D" id="2.30.110.10">
    <property type="entry name" value="Electron Transport, Fmn-binding Protein, Chain A"/>
    <property type="match status" value="1"/>
</dbReference>
<name>A0A3R7QH46_PENVA</name>
<evidence type="ECO:0000256" key="3">
    <source>
        <dbReference type="ARBA" id="ARBA00022525"/>
    </source>
</evidence>
<dbReference type="GO" id="GO:0005737">
    <property type="term" value="C:cytoplasm"/>
    <property type="evidence" value="ECO:0007669"/>
    <property type="project" value="UniProtKB-ARBA"/>
</dbReference>
<evidence type="ECO:0000313" key="8">
    <source>
        <dbReference type="EMBL" id="ROT67215.1"/>
    </source>
</evidence>
<proteinExistence type="inferred from homology"/>
<comment type="subcellular location">
    <subcellularLocation>
        <location evidence="1">Secreted</location>
    </subcellularLocation>
</comment>
<organism evidence="8 9">
    <name type="scientific">Penaeus vannamei</name>
    <name type="common">Whiteleg shrimp</name>
    <name type="synonym">Litopenaeus vannamei</name>
    <dbReference type="NCBI Taxonomy" id="6689"/>
    <lineage>
        <taxon>Eukaryota</taxon>
        <taxon>Metazoa</taxon>
        <taxon>Ecdysozoa</taxon>
        <taxon>Arthropoda</taxon>
        <taxon>Crustacea</taxon>
        <taxon>Multicrustacea</taxon>
        <taxon>Malacostraca</taxon>
        <taxon>Eumalacostraca</taxon>
        <taxon>Eucarida</taxon>
        <taxon>Decapoda</taxon>
        <taxon>Dendrobranchiata</taxon>
        <taxon>Penaeoidea</taxon>
        <taxon>Penaeidae</taxon>
        <taxon>Penaeus</taxon>
    </lineage>
</organism>
<dbReference type="PANTHER" id="PTHR13343:SF17">
    <property type="entry name" value="CELLULAR REPRESSOR OF E1A-STIMULATED GENES, ISOFORM A"/>
    <property type="match status" value="1"/>
</dbReference>
<dbReference type="InterPro" id="IPR055343">
    <property type="entry name" value="CREG_beta-barrel"/>
</dbReference>
<dbReference type="Pfam" id="PF13883">
    <property type="entry name" value="CREG_beta-barrel"/>
    <property type="match status" value="1"/>
</dbReference>
<keyword evidence="5" id="KW-0325">Glycoprotein</keyword>
<dbReference type="OrthoDB" id="46836at2759"/>
<comment type="similarity">
    <text evidence="2">Belongs to the CREG family.</text>
</comment>
<evidence type="ECO:0000256" key="4">
    <source>
        <dbReference type="ARBA" id="ARBA00022729"/>
    </source>
</evidence>
<gene>
    <name evidence="8" type="ORF">C7M84_014712</name>
</gene>
<evidence type="ECO:0000256" key="1">
    <source>
        <dbReference type="ARBA" id="ARBA00004613"/>
    </source>
</evidence>
<dbReference type="FunFam" id="2.30.110.10:FF:000004">
    <property type="entry name" value="Cellular repressor of E1A-stimulated genes 1"/>
    <property type="match status" value="1"/>
</dbReference>
<dbReference type="AlphaFoldDB" id="A0A3R7QH46"/>